<dbReference type="SUPFAM" id="SSF53098">
    <property type="entry name" value="Ribonuclease H-like"/>
    <property type="match status" value="1"/>
</dbReference>
<gene>
    <name evidence="4" type="ORF">AK830_g6786</name>
</gene>
<organism evidence="4 5">
    <name type="scientific">Neonectria ditissima</name>
    <dbReference type="NCBI Taxonomy" id="78410"/>
    <lineage>
        <taxon>Eukaryota</taxon>
        <taxon>Fungi</taxon>
        <taxon>Dikarya</taxon>
        <taxon>Ascomycota</taxon>
        <taxon>Pezizomycotina</taxon>
        <taxon>Sordariomycetes</taxon>
        <taxon>Hypocreomycetidae</taxon>
        <taxon>Hypocreales</taxon>
        <taxon>Nectriaceae</taxon>
        <taxon>Neonectria</taxon>
    </lineage>
</organism>
<dbReference type="PROSITE" id="PS50879">
    <property type="entry name" value="RNASE_H_1"/>
    <property type="match status" value="1"/>
</dbReference>
<evidence type="ECO:0000313" key="4">
    <source>
        <dbReference type="EMBL" id="KPM39784.1"/>
    </source>
</evidence>
<dbReference type="GO" id="GO:0003676">
    <property type="term" value="F:nucleic acid binding"/>
    <property type="evidence" value="ECO:0007669"/>
    <property type="project" value="InterPro"/>
</dbReference>
<evidence type="ECO:0000259" key="3">
    <source>
        <dbReference type="PROSITE" id="PS50879"/>
    </source>
</evidence>
<sequence>MTAELCAIVLALEFAVQSVKNEETTNKPKVVKIFTDSQSSLRQIAMSSKLSHRNRRKQEGMEDLLQAIVQAAESLETDRVQLEFHWVPRGRVVGNILADKAARLARTAHRLTSNDWVQLDWDLVAEGSSLKLDSDTTNDRTVFGMRRQILASKMVMANQVVLYLPSKTRPGFELSKDMSGSREENDGQRPKTD</sequence>
<dbReference type="STRING" id="78410.A0A0P7BHP3"/>
<dbReference type="OrthoDB" id="5067658at2759"/>
<dbReference type="GO" id="GO:0004523">
    <property type="term" value="F:RNA-DNA hybrid ribonuclease activity"/>
    <property type="evidence" value="ECO:0007669"/>
    <property type="project" value="InterPro"/>
</dbReference>
<dbReference type="CDD" id="cd09276">
    <property type="entry name" value="Rnase_HI_RT_non_LTR"/>
    <property type="match status" value="1"/>
</dbReference>
<dbReference type="Proteomes" id="UP000050424">
    <property type="component" value="Unassembled WGS sequence"/>
</dbReference>
<dbReference type="InterPro" id="IPR012337">
    <property type="entry name" value="RNaseH-like_sf"/>
</dbReference>
<reference evidence="4 5" key="1">
    <citation type="submission" date="2015-09" db="EMBL/GenBank/DDBJ databases">
        <title>Draft genome of a European isolate of the apple canker pathogen Neonectria ditissima.</title>
        <authorList>
            <person name="Gomez-Cortecero A."/>
            <person name="Harrison R.J."/>
            <person name="Armitage A.D."/>
        </authorList>
    </citation>
    <scope>NUCLEOTIDE SEQUENCE [LARGE SCALE GENOMIC DNA]</scope>
    <source>
        <strain evidence="4 5">R09/05</strain>
    </source>
</reference>
<feature type="signal peptide" evidence="2">
    <location>
        <begin position="1"/>
        <end position="21"/>
    </location>
</feature>
<comment type="caution">
    <text evidence="4">The sequence shown here is derived from an EMBL/GenBank/DDBJ whole genome shotgun (WGS) entry which is preliminary data.</text>
</comment>
<feature type="chain" id="PRO_5006135837" description="RNase H type-1 domain-containing protein" evidence="2">
    <location>
        <begin position="22"/>
        <end position="193"/>
    </location>
</feature>
<feature type="region of interest" description="Disordered" evidence="1">
    <location>
        <begin position="170"/>
        <end position="193"/>
    </location>
</feature>
<dbReference type="AlphaFoldDB" id="A0A0P7BHP3"/>
<dbReference type="Gene3D" id="3.30.420.10">
    <property type="entry name" value="Ribonuclease H-like superfamily/Ribonuclease H"/>
    <property type="match status" value="1"/>
</dbReference>
<dbReference type="InterPro" id="IPR002156">
    <property type="entry name" value="RNaseH_domain"/>
</dbReference>
<accession>A0A0P7BHP3</accession>
<dbReference type="InterPro" id="IPR036397">
    <property type="entry name" value="RNaseH_sf"/>
</dbReference>
<feature type="compositionally biased region" description="Basic and acidic residues" evidence="1">
    <location>
        <begin position="174"/>
        <end position="193"/>
    </location>
</feature>
<evidence type="ECO:0000256" key="2">
    <source>
        <dbReference type="SAM" id="SignalP"/>
    </source>
</evidence>
<keyword evidence="5" id="KW-1185">Reference proteome</keyword>
<evidence type="ECO:0000313" key="5">
    <source>
        <dbReference type="Proteomes" id="UP000050424"/>
    </source>
</evidence>
<protein>
    <recommendedName>
        <fullName evidence="3">RNase H type-1 domain-containing protein</fullName>
    </recommendedName>
</protein>
<keyword evidence="2" id="KW-0732">Signal</keyword>
<evidence type="ECO:0000256" key="1">
    <source>
        <dbReference type="SAM" id="MobiDB-lite"/>
    </source>
</evidence>
<proteinExistence type="predicted"/>
<feature type="domain" description="RNase H type-1" evidence="3">
    <location>
        <begin position="1"/>
        <end position="107"/>
    </location>
</feature>
<dbReference type="Pfam" id="PF00075">
    <property type="entry name" value="RNase_H"/>
    <property type="match status" value="1"/>
</dbReference>
<name>A0A0P7BHP3_9HYPO</name>
<dbReference type="EMBL" id="LKCW01000098">
    <property type="protein sequence ID" value="KPM39784.1"/>
    <property type="molecule type" value="Genomic_DNA"/>
</dbReference>